<gene>
    <name evidence="4" type="ORF">Q7A36_06950</name>
</gene>
<dbReference type="InterPro" id="IPR043129">
    <property type="entry name" value="ATPase_NBD"/>
</dbReference>
<accession>A0ABT9DVZ8</accession>
<evidence type="ECO:0000259" key="3">
    <source>
        <dbReference type="Pfam" id="PF19278"/>
    </source>
</evidence>
<protein>
    <submittedName>
        <fullName evidence="4">Hydantoinase/oxoprolinase family protein</fullName>
    </submittedName>
</protein>
<dbReference type="PANTHER" id="PTHR11365:SF23">
    <property type="entry name" value="HYPOTHETICAL 5-OXOPROLINASE (EUROFUNG)-RELATED"/>
    <property type="match status" value="1"/>
</dbReference>
<dbReference type="EMBL" id="JAUTWS010000005">
    <property type="protein sequence ID" value="MDO9708072.1"/>
    <property type="molecule type" value="Genomic_DNA"/>
</dbReference>
<dbReference type="Proteomes" id="UP001243009">
    <property type="component" value="Unassembled WGS sequence"/>
</dbReference>
<keyword evidence="5" id="KW-1185">Reference proteome</keyword>
<dbReference type="Pfam" id="PF05378">
    <property type="entry name" value="Hydant_A_N"/>
    <property type="match status" value="1"/>
</dbReference>
<evidence type="ECO:0000313" key="4">
    <source>
        <dbReference type="EMBL" id="MDO9708072.1"/>
    </source>
</evidence>
<evidence type="ECO:0000313" key="5">
    <source>
        <dbReference type="Proteomes" id="UP001243009"/>
    </source>
</evidence>
<dbReference type="RefSeq" id="WP_305102939.1">
    <property type="nucleotide sequence ID" value="NZ_JAUTWS010000005.1"/>
</dbReference>
<dbReference type="Pfam" id="PF19278">
    <property type="entry name" value="Hydant_A_C"/>
    <property type="match status" value="1"/>
</dbReference>
<feature type="domain" description="Hydantoinase A/oxoprolinase" evidence="1">
    <location>
        <begin position="207"/>
        <end position="493"/>
    </location>
</feature>
<organism evidence="4 5">
    <name type="scientific">Paracraurococcus lichenis</name>
    <dbReference type="NCBI Taxonomy" id="3064888"/>
    <lineage>
        <taxon>Bacteria</taxon>
        <taxon>Pseudomonadati</taxon>
        <taxon>Pseudomonadota</taxon>
        <taxon>Alphaproteobacteria</taxon>
        <taxon>Acetobacterales</taxon>
        <taxon>Roseomonadaceae</taxon>
        <taxon>Paracraurococcus</taxon>
    </lineage>
</organism>
<evidence type="ECO:0000259" key="1">
    <source>
        <dbReference type="Pfam" id="PF01968"/>
    </source>
</evidence>
<evidence type="ECO:0000259" key="2">
    <source>
        <dbReference type="Pfam" id="PF05378"/>
    </source>
</evidence>
<feature type="domain" description="Hydantoinase/oxoprolinase N-terminal" evidence="2">
    <location>
        <begin position="6"/>
        <end position="183"/>
    </location>
</feature>
<dbReference type="InterPro" id="IPR008040">
    <property type="entry name" value="Hydant_A_N"/>
</dbReference>
<comment type="caution">
    <text evidence="4">The sequence shown here is derived from an EMBL/GenBank/DDBJ whole genome shotgun (WGS) entry which is preliminary data.</text>
</comment>
<proteinExistence type="predicted"/>
<name>A0ABT9DVZ8_9PROT</name>
<dbReference type="InterPro" id="IPR049517">
    <property type="entry name" value="ACX-like_C"/>
</dbReference>
<dbReference type="InterPro" id="IPR002821">
    <property type="entry name" value="Hydantoinase_A"/>
</dbReference>
<sequence>MPAYTIGIDVGGTFTDVVGIGADGSQTLAKAASTPADQSEGVVQGLRNLAEALSLTLADLLRQTARIVHGTTVATNALLERKGARIGLLTTEGHRDVIEMREGLKPERYDLRLPAPEPLVPRRLRLGVRERLRPDGRVEVPLDQASLDSAIARLQAEGVEGVAIGFLHSWAAPQHEHAAAAAVAAALPGAFVTCSADVLPQIKEFERFSTAAVNAYVGPVVSRYLGRLAGRLEEAGFGGPLFVILSHGGVAPVEEAARLAVGTALSGPAGGVAAAVALAAEGLGQDLVTFDMGGTSTDIALVTAGEATLGRGRVVGGERIALESLDIVTLGAGGGSIAHLGPGGTLQVGPQSAGAVPGPACYGQGGTAPTVTDANLVLGYLDADNFLGGARRLDLAAARQAVAGLAARLGLTPEACAAGIHALVNARMADGVRLATVRRGVDPRDFALLAFGGAAGLHATAVARELGLRQAAVPVFAAGLSAWGMLHTDLRYELSRSAVTPTGLPEDAALRAMFDELEADGRARMAGWHGGEVAARRSADMRYGEQVFEIAVPLDAIDWNGPDPGGQVRAAFHARHRALFTYDLPEEEVVLVNARVAVTGLLPRQAAAIGTAPPPAMPAAPRRILLDGNPVLAPVHRFEALVPDQAIAGPAIVESATTTVLLRTGDAARMDGRGWLEIAVPPAG</sequence>
<feature type="domain" description="Acetophenone carboxylase-like C-terminal" evidence="3">
    <location>
        <begin position="510"/>
        <end position="672"/>
    </location>
</feature>
<dbReference type="SUPFAM" id="SSF53067">
    <property type="entry name" value="Actin-like ATPase domain"/>
    <property type="match status" value="1"/>
</dbReference>
<dbReference type="Pfam" id="PF01968">
    <property type="entry name" value="Hydantoinase_A"/>
    <property type="match status" value="1"/>
</dbReference>
<dbReference type="InterPro" id="IPR045079">
    <property type="entry name" value="Oxoprolinase-like"/>
</dbReference>
<reference evidence="4 5" key="1">
    <citation type="submission" date="2023-08" db="EMBL/GenBank/DDBJ databases">
        <title>The draft genome sequence of Paracraurococcus sp. LOR1-02.</title>
        <authorList>
            <person name="Kingkaew E."/>
            <person name="Tanasupawat S."/>
        </authorList>
    </citation>
    <scope>NUCLEOTIDE SEQUENCE [LARGE SCALE GENOMIC DNA]</scope>
    <source>
        <strain evidence="4 5">LOR1-02</strain>
    </source>
</reference>
<dbReference type="PANTHER" id="PTHR11365">
    <property type="entry name" value="5-OXOPROLINASE RELATED"/>
    <property type="match status" value="1"/>
</dbReference>